<comment type="caution">
    <text evidence="2">The sequence shown here is derived from an EMBL/GenBank/DDBJ whole genome shotgun (WGS) entry which is preliminary data.</text>
</comment>
<gene>
    <name evidence="2" type="ORF">PVK06_038177</name>
</gene>
<accession>A0ABR0MZE6</accession>
<evidence type="ECO:0000256" key="1">
    <source>
        <dbReference type="SAM" id="Phobius"/>
    </source>
</evidence>
<proteinExistence type="predicted"/>
<dbReference type="EMBL" id="JARKNE010000011">
    <property type="protein sequence ID" value="KAK5783664.1"/>
    <property type="molecule type" value="Genomic_DNA"/>
</dbReference>
<keyword evidence="3" id="KW-1185">Reference proteome</keyword>
<protein>
    <submittedName>
        <fullName evidence="2">Uncharacterized protein</fullName>
    </submittedName>
</protein>
<dbReference type="Proteomes" id="UP001358586">
    <property type="component" value="Chromosome 11"/>
</dbReference>
<reference evidence="2 3" key="1">
    <citation type="submission" date="2023-03" db="EMBL/GenBank/DDBJ databases">
        <title>WGS of Gossypium arboreum.</title>
        <authorList>
            <person name="Yu D."/>
        </authorList>
    </citation>
    <scope>NUCLEOTIDE SEQUENCE [LARGE SCALE GENOMIC DNA]</scope>
    <source>
        <tissue evidence="2">Leaf</tissue>
    </source>
</reference>
<name>A0ABR0MZE6_GOSAR</name>
<keyword evidence="1" id="KW-1133">Transmembrane helix</keyword>
<evidence type="ECO:0000313" key="2">
    <source>
        <dbReference type="EMBL" id="KAK5783664.1"/>
    </source>
</evidence>
<keyword evidence="1" id="KW-0812">Transmembrane</keyword>
<organism evidence="2 3">
    <name type="scientific">Gossypium arboreum</name>
    <name type="common">Tree cotton</name>
    <name type="synonym">Gossypium nanking</name>
    <dbReference type="NCBI Taxonomy" id="29729"/>
    <lineage>
        <taxon>Eukaryota</taxon>
        <taxon>Viridiplantae</taxon>
        <taxon>Streptophyta</taxon>
        <taxon>Embryophyta</taxon>
        <taxon>Tracheophyta</taxon>
        <taxon>Spermatophyta</taxon>
        <taxon>Magnoliopsida</taxon>
        <taxon>eudicotyledons</taxon>
        <taxon>Gunneridae</taxon>
        <taxon>Pentapetalae</taxon>
        <taxon>rosids</taxon>
        <taxon>malvids</taxon>
        <taxon>Malvales</taxon>
        <taxon>Malvaceae</taxon>
        <taxon>Malvoideae</taxon>
        <taxon>Gossypium</taxon>
    </lineage>
</organism>
<keyword evidence="1" id="KW-0472">Membrane</keyword>
<sequence length="129" mass="13651">MPCPGSGGGLGKYGVSSSLKRWVWFSKGHGRQASAVGMKEEALGPATAPQWHIHKGTIFFEASLDSVLSTPSLYPAQTLPRLLTESDQSDLLAESVPIFQGPIAMGIGIGIGMAISHILYPSSINQSNR</sequence>
<feature type="transmembrane region" description="Helical" evidence="1">
    <location>
        <begin position="98"/>
        <end position="120"/>
    </location>
</feature>
<evidence type="ECO:0000313" key="3">
    <source>
        <dbReference type="Proteomes" id="UP001358586"/>
    </source>
</evidence>